<proteinExistence type="predicted"/>
<keyword evidence="1" id="KW-0812">Transmembrane</keyword>
<feature type="transmembrane region" description="Helical" evidence="1">
    <location>
        <begin position="74"/>
        <end position="99"/>
    </location>
</feature>
<keyword evidence="3" id="KW-1185">Reference proteome</keyword>
<feature type="transmembrane region" description="Helical" evidence="1">
    <location>
        <begin position="209"/>
        <end position="229"/>
    </location>
</feature>
<feature type="transmembrane region" description="Helical" evidence="1">
    <location>
        <begin position="120"/>
        <end position="147"/>
    </location>
</feature>
<dbReference type="Proteomes" id="UP000294530">
    <property type="component" value="Unassembled WGS sequence"/>
</dbReference>
<dbReference type="KEGG" id="blac:94346211"/>
<evidence type="ECO:0000313" key="3">
    <source>
        <dbReference type="Proteomes" id="UP000294530"/>
    </source>
</evidence>
<feature type="transmembrane region" description="Helical" evidence="1">
    <location>
        <begin position="15"/>
        <end position="36"/>
    </location>
</feature>
<evidence type="ECO:0000256" key="1">
    <source>
        <dbReference type="SAM" id="Phobius"/>
    </source>
</evidence>
<reference evidence="2 3" key="1">
    <citation type="journal article" date="2021" name="Genome Biol.">
        <title>AFLAP: assembly-free linkage analysis pipeline using k-mers from genome sequencing data.</title>
        <authorList>
            <person name="Fletcher K."/>
            <person name="Zhang L."/>
            <person name="Gil J."/>
            <person name="Han R."/>
            <person name="Cavanaugh K."/>
            <person name="Michelmore R."/>
        </authorList>
    </citation>
    <scope>NUCLEOTIDE SEQUENCE [LARGE SCALE GENOMIC DNA]</scope>
    <source>
        <strain evidence="2 3">SF5</strain>
    </source>
</reference>
<feature type="transmembrane region" description="Helical" evidence="1">
    <location>
        <begin position="48"/>
        <end position="68"/>
    </location>
</feature>
<dbReference type="OrthoDB" id="105620at2759"/>
<accession>A0A976FI52</accession>
<feature type="transmembrane region" description="Helical" evidence="1">
    <location>
        <begin position="249"/>
        <end position="270"/>
    </location>
</feature>
<feature type="transmembrane region" description="Helical" evidence="1">
    <location>
        <begin position="167"/>
        <end position="189"/>
    </location>
</feature>
<name>A0A976FI52_BRELC</name>
<evidence type="ECO:0000313" key="2">
    <source>
        <dbReference type="EMBL" id="TDH67218.1"/>
    </source>
</evidence>
<protein>
    <submittedName>
        <fullName evidence="2">Uncharacterized protein</fullName>
    </submittedName>
</protein>
<comment type="caution">
    <text evidence="2">The sequence shown here is derived from an EMBL/GenBank/DDBJ whole genome shotgun (WGS) entry which is preliminary data.</text>
</comment>
<sequence length="397" mass="45484">MMWLDGSTTTSCASWTLLPLMLLEIVQLGVILWRTCHQTYWHSHPRRIFFHIVLLLSCGLRLLFWLGLCKSPVLTVGVACLWWSNTLVLLCTAAVIFQWSSALTAGRETAQERHRSKRITLLHVLVCLHSIHFIWTTVLCIRVIVIGLPTPNSDIEDDSKHAHVLLLTHRMMNIVTLAYDVVVASYVAIQLKERVLTAAVSDDMKKKSVVQMSLLMTLLIASLTLQMLMDVPYVILNRGELRQLLSLEAFCILKYVLPSLCLNVAFLYIMRRVEQRDSTRVVNVSNRSLIEFIECSSSDCVWCAHHRRYHCNQNKWGLTPLTSISPRTVDSSFHSSIRANLSQNSWSSESTSDGHPFHPFREFQAQDQIQERAYSVQMHGNYEPPPEIPKRPRDCFI</sequence>
<dbReference type="EMBL" id="SHOA02000006">
    <property type="protein sequence ID" value="TDH67218.1"/>
    <property type="molecule type" value="Genomic_DNA"/>
</dbReference>
<organism evidence="2 3">
    <name type="scientific">Bremia lactucae</name>
    <name type="common">Lettuce downy mildew</name>
    <dbReference type="NCBI Taxonomy" id="4779"/>
    <lineage>
        <taxon>Eukaryota</taxon>
        <taxon>Sar</taxon>
        <taxon>Stramenopiles</taxon>
        <taxon>Oomycota</taxon>
        <taxon>Peronosporomycetes</taxon>
        <taxon>Peronosporales</taxon>
        <taxon>Peronosporaceae</taxon>
        <taxon>Bremia</taxon>
    </lineage>
</organism>
<keyword evidence="1" id="KW-0472">Membrane</keyword>
<dbReference type="RefSeq" id="XP_067816717.1">
    <property type="nucleotide sequence ID" value="XM_067960540.1"/>
</dbReference>
<dbReference type="GeneID" id="94346211"/>
<dbReference type="AlphaFoldDB" id="A0A976FI52"/>
<gene>
    <name evidence="2" type="ORF">CCR75_002443</name>
</gene>
<keyword evidence="1" id="KW-1133">Transmembrane helix</keyword>